<comment type="caution">
    <text evidence="4">The sequence shown here is derived from an EMBL/GenBank/DDBJ whole genome shotgun (WGS) entry which is preliminary data.</text>
</comment>
<evidence type="ECO:0000313" key="4">
    <source>
        <dbReference type="EMBL" id="MFD1145348.1"/>
    </source>
</evidence>
<dbReference type="SUPFAM" id="SSF49329">
    <property type="entry name" value="Cu,Zn superoxide dismutase-like"/>
    <property type="match status" value="1"/>
</dbReference>
<dbReference type="InterPro" id="IPR001424">
    <property type="entry name" value="SOD_Cu_Zn_dom"/>
</dbReference>
<proteinExistence type="inferred from homology"/>
<evidence type="ECO:0000256" key="2">
    <source>
        <dbReference type="SAM" id="MobiDB-lite"/>
    </source>
</evidence>
<gene>
    <name evidence="4" type="ORF">ACFQ4C_29750</name>
</gene>
<evidence type="ECO:0000259" key="3">
    <source>
        <dbReference type="Pfam" id="PF00080"/>
    </source>
</evidence>
<organism evidence="4 5">
    <name type="scientific">Larkinella insperata</name>
    <dbReference type="NCBI Taxonomy" id="332158"/>
    <lineage>
        <taxon>Bacteria</taxon>
        <taxon>Pseudomonadati</taxon>
        <taxon>Bacteroidota</taxon>
        <taxon>Cytophagia</taxon>
        <taxon>Cytophagales</taxon>
        <taxon>Spirosomataceae</taxon>
        <taxon>Larkinella</taxon>
    </lineage>
</organism>
<dbReference type="InterPro" id="IPR036423">
    <property type="entry name" value="SOD-like_Cu/Zn_dom_sf"/>
</dbReference>
<dbReference type="Gene3D" id="2.60.40.200">
    <property type="entry name" value="Superoxide dismutase, copper/zinc binding domain"/>
    <property type="match status" value="1"/>
</dbReference>
<dbReference type="CDD" id="cd00305">
    <property type="entry name" value="Cu-Zn_Superoxide_Dismutase"/>
    <property type="match status" value="1"/>
</dbReference>
<protein>
    <submittedName>
        <fullName evidence="4">Superoxide dismutase family protein</fullName>
    </submittedName>
</protein>
<comment type="similarity">
    <text evidence="1">Belongs to the Cu-Zn superoxide dismutase family.</text>
</comment>
<accession>A0ABW3QM79</accession>
<dbReference type="Pfam" id="PF00080">
    <property type="entry name" value="Sod_Cu"/>
    <property type="match status" value="1"/>
</dbReference>
<dbReference type="RefSeq" id="WP_134038301.1">
    <property type="nucleotide sequence ID" value="NZ_JBHTLP010000044.1"/>
</dbReference>
<dbReference type="PANTHER" id="PTHR10003">
    <property type="entry name" value="SUPEROXIDE DISMUTASE CU-ZN -RELATED"/>
    <property type="match status" value="1"/>
</dbReference>
<evidence type="ECO:0000313" key="5">
    <source>
        <dbReference type="Proteomes" id="UP001597116"/>
    </source>
</evidence>
<feature type="region of interest" description="Disordered" evidence="2">
    <location>
        <begin position="196"/>
        <end position="218"/>
    </location>
</feature>
<reference evidence="5" key="1">
    <citation type="journal article" date="2019" name="Int. J. Syst. Evol. Microbiol.">
        <title>The Global Catalogue of Microorganisms (GCM) 10K type strain sequencing project: providing services to taxonomists for standard genome sequencing and annotation.</title>
        <authorList>
            <consortium name="The Broad Institute Genomics Platform"/>
            <consortium name="The Broad Institute Genome Sequencing Center for Infectious Disease"/>
            <person name="Wu L."/>
            <person name="Ma J."/>
        </authorList>
    </citation>
    <scope>NUCLEOTIDE SEQUENCE [LARGE SCALE GENOMIC DNA]</scope>
    <source>
        <strain evidence="5">CCUG 55608</strain>
    </source>
</reference>
<dbReference type="EMBL" id="JBHTLP010000044">
    <property type="protein sequence ID" value="MFD1145348.1"/>
    <property type="molecule type" value="Genomic_DNA"/>
</dbReference>
<keyword evidence="5" id="KW-1185">Reference proteome</keyword>
<evidence type="ECO:0000256" key="1">
    <source>
        <dbReference type="ARBA" id="ARBA00010457"/>
    </source>
</evidence>
<dbReference type="InterPro" id="IPR024134">
    <property type="entry name" value="SOD_Cu/Zn_/chaperone"/>
</dbReference>
<name>A0ABW3QM79_9BACT</name>
<feature type="domain" description="Superoxide dismutase copper/zinc binding" evidence="3">
    <location>
        <begin position="81"/>
        <end position="215"/>
    </location>
</feature>
<sequence>MFRPVINPSPAQKRSQSLGDIFLSANYTFSRAIRWISFLPGGASFLVLLSMASSITGCRDHQDPSATATVSLISTSGSNVGSAEMTEDKDGMVTLKVNVTSLPAGSHGIHFHEIGAADPQAAPAFATSGEHYNPASRKHGLENPEGTHAGDLPNLVVDAQGRGSLVTTTDRITLTDGPKTLFDANGSSLIIHASIDDQKTDPSGNSGPRIAGGVVERK</sequence>
<dbReference type="Proteomes" id="UP001597116">
    <property type="component" value="Unassembled WGS sequence"/>
</dbReference>